<protein>
    <submittedName>
        <fullName evidence="1">Uncharacterized protein</fullName>
    </submittedName>
</protein>
<accession>A0A0F9ITY8</accession>
<organism evidence="1">
    <name type="scientific">marine sediment metagenome</name>
    <dbReference type="NCBI Taxonomy" id="412755"/>
    <lineage>
        <taxon>unclassified sequences</taxon>
        <taxon>metagenomes</taxon>
        <taxon>ecological metagenomes</taxon>
    </lineage>
</organism>
<dbReference type="EMBL" id="LAZR01019972">
    <property type="protein sequence ID" value="KKL90577.1"/>
    <property type="molecule type" value="Genomic_DNA"/>
</dbReference>
<evidence type="ECO:0000313" key="1">
    <source>
        <dbReference type="EMBL" id="KKL90577.1"/>
    </source>
</evidence>
<comment type="caution">
    <text evidence="1">The sequence shown here is derived from an EMBL/GenBank/DDBJ whole genome shotgun (WGS) entry which is preliminary data.</text>
</comment>
<dbReference type="AlphaFoldDB" id="A0A0F9ITY8"/>
<reference evidence="1" key="1">
    <citation type="journal article" date="2015" name="Nature">
        <title>Complex archaea that bridge the gap between prokaryotes and eukaryotes.</title>
        <authorList>
            <person name="Spang A."/>
            <person name="Saw J.H."/>
            <person name="Jorgensen S.L."/>
            <person name="Zaremba-Niedzwiedzka K."/>
            <person name="Martijn J."/>
            <person name="Lind A.E."/>
            <person name="van Eijk R."/>
            <person name="Schleper C."/>
            <person name="Guy L."/>
            <person name="Ettema T.J."/>
        </authorList>
    </citation>
    <scope>NUCLEOTIDE SEQUENCE</scope>
</reference>
<sequence length="99" mass="11080">MLRKITLASILGGSLLLAGCGGLLEFRDEAFQKGGEFYDDALDTAVLWKCRAASIGSVERRYMRTQDTWGLWVNECLSENAPEIPDTDENEVELLPRIE</sequence>
<name>A0A0F9ITY8_9ZZZZ</name>
<gene>
    <name evidence="1" type="ORF">LCGC14_1903270</name>
</gene>
<proteinExistence type="predicted"/>
<dbReference type="PROSITE" id="PS51257">
    <property type="entry name" value="PROKAR_LIPOPROTEIN"/>
    <property type="match status" value="1"/>
</dbReference>